<dbReference type="Gene3D" id="3.30.530.20">
    <property type="match status" value="1"/>
</dbReference>
<evidence type="ECO:0000313" key="4">
    <source>
        <dbReference type="Proteomes" id="UP001589536"/>
    </source>
</evidence>
<feature type="region of interest" description="Disordered" evidence="1">
    <location>
        <begin position="141"/>
        <end position="247"/>
    </location>
</feature>
<dbReference type="CDD" id="cd07817">
    <property type="entry name" value="SRPBCC_8"/>
    <property type="match status" value="1"/>
</dbReference>
<dbReference type="InterPro" id="IPR023393">
    <property type="entry name" value="START-like_dom_sf"/>
</dbReference>
<evidence type="ECO:0000256" key="1">
    <source>
        <dbReference type="SAM" id="MobiDB-lite"/>
    </source>
</evidence>
<dbReference type="Proteomes" id="UP001589536">
    <property type="component" value="Unassembled WGS sequence"/>
</dbReference>
<accession>A0ABV5UVP4</accession>
<reference evidence="3 4" key="1">
    <citation type="submission" date="2024-09" db="EMBL/GenBank/DDBJ databases">
        <authorList>
            <person name="Sun Q."/>
            <person name="Mori K."/>
        </authorList>
    </citation>
    <scope>NUCLEOTIDE SEQUENCE [LARGE SCALE GENOMIC DNA]</scope>
    <source>
        <strain evidence="3 4">JCM 13519</strain>
    </source>
</reference>
<comment type="caution">
    <text evidence="3">The sequence shown here is derived from an EMBL/GenBank/DDBJ whole genome shotgun (WGS) entry which is preliminary data.</text>
</comment>
<dbReference type="EMBL" id="JBHMBH010000044">
    <property type="protein sequence ID" value="MFB9716298.1"/>
    <property type="molecule type" value="Genomic_DNA"/>
</dbReference>
<gene>
    <name evidence="3" type="ORF">ACFFPI_19540</name>
</gene>
<dbReference type="RefSeq" id="WP_345045835.1">
    <property type="nucleotide sequence ID" value="NZ_BAABED010000001.1"/>
</dbReference>
<dbReference type="InterPro" id="IPR005031">
    <property type="entry name" value="COQ10_START"/>
</dbReference>
<keyword evidence="4" id="KW-1185">Reference proteome</keyword>
<evidence type="ECO:0000313" key="3">
    <source>
        <dbReference type="EMBL" id="MFB9716298.1"/>
    </source>
</evidence>
<feature type="compositionally biased region" description="Basic and acidic residues" evidence="1">
    <location>
        <begin position="209"/>
        <end position="224"/>
    </location>
</feature>
<feature type="domain" description="Coenzyme Q-binding protein COQ10 START" evidence="2">
    <location>
        <begin position="10"/>
        <end position="117"/>
    </location>
</feature>
<name>A0ABV5UVP4_9MICC</name>
<proteinExistence type="predicted"/>
<evidence type="ECO:0000259" key="2">
    <source>
        <dbReference type="Pfam" id="PF03364"/>
    </source>
</evidence>
<dbReference type="PANTHER" id="PTHR33824">
    <property type="entry name" value="POLYKETIDE CYCLASE/DEHYDRASE AND LIPID TRANSPORT SUPERFAMILY PROTEIN"/>
    <property type="match status" value="1"/>
</dbReference>
<dbReference type="InterPro" id="IPR047137">
    <property type="entry name" value="ORF3"/>
</dbReference>
<dbReference type="SUPFAM" id="SSF55961">
    <property type="entry name" value="Bet v1-like"/>
    <property type="match status" value="1"/>
</dbReference>
<organism evidence="3 4">
    <name type="scientific">Arthrobacter methylotrophus</name>
    <dbReference type="NCBI Taxonomy" id="121291"/>
    <lineage>
        <taxon>Bacteria</taxon>
        <taxon>Bacillati</taxon>
        <taxon>Actinomycetota</taxon>
        <taxon>Actinomycetes</taxon>
        <taxon>Micrococcales</taxon>
        <taxon>Micrococcaceae</taxon>
        <taxon>Arthrobacter</taxon>
    </lineage>
</organism>
<dbReference type="Pfam" id="PF03364">
    <property type="entry name" value="Polyketide_cyc"/>
    <property type="match status" value="1"/>
</dbReference>
<sequence length="247" mass="26413">MATVNQTIDVDVPVSVAYNQWTQFETFPEFMKGVEAVEQIDETALQFSTNVGGVKREFNAQVLEQVPDSLVSWASVDGPRNAGSVRFEALGATRTRVIVEIEWEPESFAEKAGSMVGIDDLRVSADLDKFKKFIEERGRETGAWRGSVTSGDVDDSGEASGVGAPSELPAVDPDLTAPAAANTADVEASLRGPSATGEELGVGQYTEGDYGRESVPEVPVEKIQGDYTTEEPPAVPADERDDPGSKP</sequence>
<protein>
    <submittedName>
        <fullName evidence="3">SRPBCC family protein</fullName>
    </submittedName>
</protein>
<dbReference type="PANTHER" id="PTHR33824:SF7">
    <property type="entry name" value="POLYKETIDE CYCLASE_DEHYDRASE AND LIPID TRANSPORT SUPERFAMILY PROTEIN"/>
    <property type="match status" value="1"/>
</dbReference>